<evidence type="ECO:0000313" key="4">
    <source>
        <dbReference type="EMBL" id="KAK7013283.1"/>
    </source>
</evidence>
<dbReference type="GO" id="GO:0007155">
    <property type="term" value="P:cell adhesion"/>
    <property type="evidence" value="ECO:0007669"/>
    <property type="project" value="InterPro"/>
</dbReference>
<protein>
    <recommendedName>
        <fullName evidence="6">DUF2235 domain-containing protein</fullName>
    </recommendedName>
</protein>
<evidence type="ECO:0000259" key="3">
    <source>
        <dbReference type="Pfam" id="PF09994"/>
    </source>
</evidence>
<feature type="region of interest" description="Disordered" evidence="1">
    <location>
        <begin position="107"/>
        <end position="128"/>
    </location>
</feature>
<dbReference type="SUPFAM" id="SSF53474">
    <property type="entry name" value="alpha/beta-Hydrolases"/>
    <property type="match status" value="1"/>
</dbReference>
<dbReference type="Gene3D" id="2.60.40.2080">
    <property type="match status" value="3"/>
</dbReference>
<reference evidence="4 5" key="1">
    <citation type="journal article" date="2024" name="J Genomics">
        <title>Draft genome sequencing and assembly of Favolaschia claudopus CIRM-BRFM 2984 isolated from oak limbs.</title>
        <authorList>
            <person name="Navarro D."/>
            <person name="Drula E."/>
            <person name="Chaduli D."/>
            <person name="Cazenave R."/>
            <person name="Ahrendt S."/>
            <person name="Wang J."/>
            <person name="Lipzen A."/>
            <person name="Daum C."/>
            <person name="Barry K."/>
            <person name="Grigoriev I.V."/>
            <person name="Favel A."/>
            <person name="Rosso M.N."/>
            <person name="Martin F."/>
        </authorList>
    </citation>
    <scope>NUCLEOTIDE SEQUENCE [LARGE SCALE GENOMIC DNA]</scope>
    <source>
        <strain evidence="4 5">CIRM-BRFM 2984</strain>
    </source>
</reference>
<feature type="domain" description="T6SS Phospholipase effector Tle1-like catalytic" evidence="3">
    <location>
        <begin position="252"/>
        <end position="505"/>
    </location>
</feature>
<evidence type="ECO:0000313" key="5">
    <source>
        <dbReference type="Proteomes" id="UP001362999"/>
    </source>
</evidence>
<keyword evidence="5" id="KW-1185">Reference proteome</keyword>
<proteinExistence type="predicted"/>
<feature type="domain" description="H-type lectin" evidence="2">
    <location>
        <begin position="833"/>
        <end position="890"/>
    </location>
</feature>
<dbReference type="Pfam" id="PF09994">
    <property type="entry name" value="T6SS_Tle1-like_cat"/>
    <property type="match status" value="1"/>
</dbReference>
<evidence type="ECO:0008006" key="6">
    <source>
        <dbReference type="Google" id="ProtNLM"/>
    </source>
</evidence>
<evidence type="ECO:0000256" key="1">
    <source>
        <dbReference type="SAM" id="MobiDB-lite"/>
    </source>
</evidence>
<dbReference type="InterPro" id="IPR029058">
    <property type="entry name" value="AB_hydrolase_fold"/>
</dbReference>
<name>A0AAW0AKM2_9AGAR</name>
<dbReference type="Proteomes" id="UP001362999">
    <property type="component" value="Unassembled WGS sequence"/>
</dbReference>
<gene>
    <name evidence="4" type="ORF">R3P38DRAFT_1510203</name>
</gene>
<dbReference type="InterPro" id="IPR019019">
    <property type="entry name" value="H-type_lectin_domain"/>
</dbReference>
<accession>A0AAW0AKM2</accession>
<feature type="domain" description="H-type lectin" evidence="2">
    <location>
        <begin position="914"/>
        <end position="986"/>
    </location>
</feature>
<dbReference type="Pfam" id="PF09458">
    <property type="entry name" value="H_lectin"/>
    <property type="match status" value="3"/>
</dbReference>
<sequence length="1090" mass="121591">MAHECPSVSELLANVKSLTRQNQGAFQTAWEESFSDAYHCCERGGFIYVDFPIPERITRAWVSKAGPGETMHQRTKGSNASINLNYPGIEMDNVILVANFHTHPLYPEEPVKGGQKPSEADRDNAYDRGLPGIVISRDGIYSYGPERRTNLQNPKVYPPVGVPRSPVEPKLVQKAPLPWTVPKQWPEGTGPNDDNDGYVIIRDWADENSYARKFPDNPTSKGPKRLFVFCDGTAQDGMLAPDGPTEFLDSAQAYEHGITQMMATTAGSLPTSDAPYVTNVLRLSRSVKRWSNDDATDENRMRQIVYYQSGVGSEADFEGRMGTSSAIMQAFGWAVASKIRDAYAFLAQNYEPGDELFLFGFSRGAYAARKLAQLIDKIGLLETESLGLFFEIWRSLVDGQTPIIPQTTRRVVIRCLGVWDTVGAVSGTPATLHLTDSVVPSIVENAFHAMSVQENRKEFRPTFFTLPANSTQTLKEVWFPGAHSDVGGSYERHELADISLFWMTGEILALKLFNLDEAFLIRSKQSTPRDDWGTSEPHNAYRETPTKYKYIAIHAQSRLESGDITSSIKFHESWKYAPNTLKDAYHMVTRKQLEEKFGSLNYVGLNEWEGKRKDHWKDESNETPIVYDDPRVLFPMYPGRWLGYSDYFSANGVSSTAFGLESSSTTVYVGNVMYKNALYVGKVLHDLKTIYIVSADQQKEIEVKSGARILAAPAGSFAWLRIQGELTREKLGCLTPVKAGMDKEGKPHFSARAYYNSNDKGIVGGEVSLGTSALLPLSGKVLTITDYNILVYKSHLYDFHNTAGQYTTLNNWESVKAGSINSSIISVIPTAVTPPIIVVALSKIDVSNNPSDNYIVRAKAYADSITTTSFRAHIDTWSTTTLYDGGLSWLKIASGDPEFRTGVFKCTKAESSWIDFNWRFETYPAVFVGISCLDIGAEKDSSSPPKYSNWQLKVYASDSTSTGFRMNVEQPGKSHFYNCWVSWVAYAVDKPGIDIGSFGGDYNTSSGYSGTSYFPPYFRNSPMVFTGITSLNIPNDQNLRLEVDTKVQSNRSMDWSIKTWSSSHLDSVHVNYIALDEPNPYSMEELKTLR</sequence>
<feature type="domain" description="H-type lectin" evidence="2">
    <location>
        <begin position="1013"/>
        <end position="1074"/>
    </location>
</feature>
<dbReference type="PANTHER" id="PTHR33840">
    <property type="match status" value="1"/>
</dbReference>
<dbReference type="InterPro" id="IPR037221">
    <property type="entry name" value="H-type_lectin_dom_sf"/>
</dbReference>
<dbReference type="PANTHER" id="PTHR33840:SF1">
    <property type="entry name" value="TLE1 PHOSPHOLIPASE DOMAIN-CONTAINING PROTEIN"/>
    <property type="match status" value="1"/>
</dbReference>
<comment type="caution">
    <text evidence="4">The sequence shown here is derived from an EMBL/GenBank/DDBJ whole genome shotgun (WGS) entry which is preliminary data.</text>
</comment>
<dbReference type="EMBL" id="JAWWNJ010000060">
    <property type="protein sequence ID" value="KAK7013283.1"/>
    <property type="molecule type" value="Genomic_DNA"/>
</dbReference>
<dbReference type="GO" id="GO:0030246">
    <property type="term" value="F:carbohydrate binding"/>
    <property type="evidence" value="ECO:0007669"/>
    <property type="project" value="InterPro"/>
</dbReference>
<dbReference type="SUPFAM" id="SSF141086">
    <property type="entry name" value="Agglutinin HPA-like"/>
    <property type="match status" value="3"/>
</dbReference>
<dbReference type="AlphaFoldDB" id="A0AAW0AKM2"/>
<organism evidence="4 5">
    <name type="scientific">Favolaschia claudopus</name>
    <dbReference type="NCBI Taxonomy" id="2862362"/>
    <lineage>
        <taxon>Eukaryota</taxon>
        <taxon>Fungi</taxon>
        <taxon>Dikarya</taxon>
        <taxon>Basidiomycota</taxon>
        <taxon>Agaricomycotina</taxon>
        <taxon>Agaricomycetes</taxon>
        <taxon>Agaricomycetidae</taxon>
        <taxon>Agaricales</taxon>
        <taxon>Marasmiineae</taxon>
        <taxon>Mycenaceae</taxon>
        <taxon>Favolaschia</taxon>
    </lineage>
</organism>
<dbReference type="InterPro" id="IPR018712">
    <property type="entry name" value="Tle1-like_cat"/>
</dbReference>
<evidence type="ECO:0000259" key="2">
    <source>
        <dbReference type="Pfam" id="PF09458"/>
    </source>
</evidence>